<dbReference type="STRING" id="314260.PB2503_07614"/>
<keyword evidence="5 9" id="KW-0812">Transmembrane</keyword>
<sequence length="218" mass="24084">MATEQFIPSVRTASHFSGARWVKRAGDIVVSLAALLFLFPLLLLLVFLIKGDGGPVLFSHQRVGKDGKVFSCLKFRTMVPGASAKLAEVLAADPRAAEEWAAAYKLSNDPRITKAGNFLRVTGLDELPQLLNVLKGEMSLVGPRPIVEPELTRYGPYKGYYLSVRPGITGLWQVSGRNAISYGRRVALDKRYVETWSLWADIVILARTPIEVLFARGR</sequence>
<protein>
    <submittedName>
        <fullName evidence="11">Undecaprenyl-phosphate galactosephosphotransferase</fullName>
    </submittedName>
</protein>
<feature type="transmembrane region" description="Helical" evidence="9">
    <location>
        <begin position="28"/>
        <end position="49"/>
    </location>
</feature>
<evidence type="ECO:0000256" key="9">
    <source>
        <dbReference type="SAM" id="Phobius"/>
    </source>
</evidence>
<evidence type="ECO:0000256" key="3">
    <source>
        <dbReference type="ARBA" id="ARBA00022475"/>
    </source>
</evidence>
<keyword evidence="4 11" id="KW-0808">Transferase</keyword>
<dbReference type="GO" id="GO:0016780">
    <property type="term" value="F:phosphotransferase activity, for other substituted phosphate groups"/>
    <property type="evidence" value="ECO:0007669"/>
    <property type="project" value="TreeGrafter"/>
</dbReference>
<keyword evidence="7 9" id="KW-0472">Membrane</keyword>
<dbReference type="AlphaFoldDB" id="E0TFX9"/>
<dbReference type="RefSeq" id="WP_013300552.1">
    <property type="nucleotide sequence ID" value="NC_014414.1"/>
</dbReference>
<evidence type="ECO:0000256" key="5">
    <source>
        <dbReference type="ARBA" id="ARBA00022692"/>
    </source>
</evidence>
<dbReference type="Proteomes" id="UP000001302">
    <property type="component" value="Chromosome"/>
</dbReference>
<evidence type="ECO:0000259" key="10">
    <source>
        <dbReference type="Pfam" id="PF02397"/>
    </source>
</evidence>
<dbReference type="HOGENOM" id="CLU_024920_1_0_5"/>
<keyword evidence="8" id="KW-0270">Exopolysaccharide synthesis</keyword>
<comment type="subcellular location">
    <subcellularLocation>
        <location evidence="1">Cell membrane</location>
    </subcellularLocation>
</comment>
<evidence type="ECO:0000256" key="1">
    <source>
        <dbReference type="ARBA" id="ARBA00004236"/>
    </source>
</evidence>
<keyword evidence="12" id="KW-1185">Reference proteome</keyword>
<dbReference type="OrthoDB" id="9808602at2"/>
<evidence type="ECO:0000256" key="8">
    <source>
        <dbReference type="ARBA" id="ARBA00023169"/>
    </source>
</evidence>
<dbReference type="GO" id="GO:0000271">
    <property type="term" value="P:polysaccharide biosynthetic process"/>
    <property type="evidence" value="ECO:0007669"/>
    <property type="project" value="UniProtKB-KW"/>
</dbReference>
<dbReference type="InterPro" id="IPR003362">
    <property type="entry name" value="Bact_transf"/>
</dbReference>
<proteinExistence type="inferred from homology"/>
<dbReference type="Pfam" id="PF02397">
    <property type="entry name" value="Bac_transf"/>
    <property type="match status" value="1"/>
</dbReference>
<reference evidence="11 12" key="2">
    <citation type="journal article" date="2011" name="J. Bacteriol.">
        <title>Complete genome sequence of strain HTCC2503T of Parvularcula bermudensis, the type species of the order "Parvularculales" in the class Alphaproteobacteria.</title>
        <authorList>
            <person name="Oh H.M."/>
            <person name="Kang I."/>
            <person name="Vergin K.L."/>
            <person name="Kang D."/>
            <person name="Rhee K.H."/>
            <person name="Giovannoni S.J."/>
            <person name="Cho J.C."/>
        </authorList>
    </citation>
    <scope>NUCLEOTIDE SEQUENCE [LARGE SCALE GENOMIC DNA]</scope>
    <source>
        <strain evidence="12">ATCC BAA-594 / HTCC2503 / KCTC 12087</strain>
    </source>
</reference>
<organism evidence="11 12">
    <name type="scientific">Parvularcula bermudensis (strain ATCC BAA-594 / HTCC2503 / KCTC 12087)</name>
    <dbReference type="NCBI Taxonomy" id="314260"/>
    <lineage>
        <taxon>Bacteria</taxon>
        <taxon>Pseudomonadati</taxon>
        <taxon>Pseudomonadota</taxon>
        <taxon>Alphaproteobacteria</taxon>
        <taxon>Parvularculales</taxon>
        <taxon>Parvularculaceae</taxon>
        <taxon>Parvularcula</taxon>
    </lineage>
</organism>
<evidence type="ECO:0000313" key="12">
    <source>
        <dbReference type="Proteomes" id="UP000001302"/>
    </source>
</evidence>
<evidence type="ECO:0000256" key="2">
    <source>
        <dbReference type="ARBA" id="ARBA00006464"/>
    </source>
</evidence>
<dbReference type="PANTHER" id="PTHR30576:SF4">
    <property type="entry name" value="UNDECAPRENYL-PHOSPHATE GALACTOSE PHOSPHOTRANSFERASE"/>
    <property type="match status" value="1"/>
</dbReference>
<evidence type="ECO:0000256" key="6">
    <source>
        <dbReference type="ARBA" id="ARBA00022989"/>
    </source>
</evidence>
<accession>E0TFX9</accession>
<evidence type="ECO:0000256" key="4">
    <source>
        <dbReference type="ARBA" id="ARBA00022679"/>
    </source>
</evidence>
<gene>
    <name evidence="11" type="ordered locus">PB2503_07614</name>
</gene>
<dbReference type="PANTHER" id="PTHR30576">
    <property type="entry name" value="COLANIC BIOSYNTHESIS UDP-GLUCOSE LIPID CARRIER TRANSFERASE"/>
    <property type="match status" value="1"/>
</dbReference>
<dbReference type="eggNOG" id="COG2148">
    <property type="taxonomic scope" value="Bacteria"/>
</dbReference>
<evidence type="ECO:0000256" key="7">
    <source>
        <dbReference type="ARBA" id="ARBA00023136"/>
    </source>
</evidence>
<feature type="domain" description="Bacterial sugar transferase" evidence="10">
    <location>
        <begin position="23"/>
        <end position="213"/>
    </location>
</feature>
<evidence type="ECO:0000313" key="11">
    <source>
        <dbReference type="EMBL" id="ADM09578.1"/>
    </source>
</evidence>
<keyword evidence="3" id="KW-1003">Cell membrane</keyword>
<name>E0TFX9_PARBH</name>
<reference evidence="12" key="1">
    <citation type="submission" date="2010-08" db="EMBL/GenBank/DDBJ databases">
        <title>Genome sequence of Parvularcula bermudensis HTCC2503.</title>
        <authorList>
            <person name="Kang D.-M."/>
            <person name="Oh H.-M."/>
            <person name="Cho J.-C."/>
        </authorList>
    </citation>
    <scope>NUCLEOTIDE SEQUENCE [LARGE SCALE GENOMIC DNA]</scope>
    <source>
        <strain evidence="12">ATCC BAA-594 / HTCC2503 / KCTC 12087</strain>
    </source>
</reference>
<dbReference type="KEGG" id="pbr:PB2503_07614"/>
<keyword evidence="6 9" id="KW-1133">Transmembrane helix</keyword>
<comment type="similarity">
    <text evidence="2">Belongs to the bacterial sugar transferase family.</text>
</comment>
<dbReference type="GO" id="GO:0005886">
    <property type="term" value="C:plasma membrane"/>
    <property type="evidence" value="ECO:0007669"/>
    <property type="project" value="UniProtKB-SubCell"/>
</dbReference>
<dbReference type="EMBL" id="CP002156">
    <property type="protein sequence ID" value="ADM09578.1"/>
    <property type="molecule type" value="Genomic_DNA"/>
</dbReference>